<dbReference type="InterPro" id="IPR034164">
    <property type="entry name" value="Pepsin-like_dom"/>
</dbReference>
<feature type="chain" id="PRO_5009236091" evidence="2">
    <location>
        <begin position="20"/>
        <end position="585"/>
    </location>
</feature>
<accession>A0A1G4JME8</accession>
<evidence type="ECO:0000313" key="4">
    <source>
        <dbReference type="EMBL" id="SCU91829.1"/>
    </source>
</evidence>
<dbReference type="EMBL" id="LT598458">
    <property type="protein sequence ID" value="SCU91829.1"/>
    <property type="molecule type" value="Genomic_DNA"/>
</dbReference>
<feature type="signal peptide" evidence="2">
    <location>
        <begin position="1"/>
        <end position="19"/>
    </location>
</feature>
<comment type="similarity">
    <text evidence="1">Belongs to the peptidase A1 family.</text>
</comment>
<dbReference type="CDD" id="cd05471">
    <property type="entry name" value="pepsin_like"/>
    <property type="match status" value="1"/>
</dbReference>
<keyword evidence="2" id="KW-0732">Signal</keyword>
<dbReference type="PANTHER" id="PTHR47966">
    <property type="entry name" value="BETA-SITE APP-CLEAVING ENZYME, ISOFORM A-RELATED"/>
    <property type="match status" value="1"/>
</dbReference>
<dbReference type="PANTHER" id="PTHR47966:SF51">
    <property type="entry name" value="BETA-SITE APP-CLEAVING ENZYME, ISOFORM A-RELATED"/>
    <property type="match status" value="1"/>
</dbReference>
<proteinExistence type="inferred from homology"/>
<sequence>MVAFHLLLLGVLAARLVYSDQFKAGQFPWLEIHKDKTGLYYVNASIGTPAQTQMLRVDISQPYMWVFSPQLKASRDSAGQNSSVFTIFDADESSTSQSLSGDDDFNIQYNDRISFNGSTYMDTVEFKVSSSQTANSHNLLGNFSKHALSWRSNSSTLTLPDSAFFYADSAALLVQLGALGLGSKIYSPDSQSNSSNFNESFYFLDRLTSNGFLNSPSYSMWLGGDTVDSLDSLVAEDDVGVLILGGVDRSLYTGDFMKFDTLPFYDPATQQTSNGYPIVPLSKVNVKSKSGQSLNLTNDFFAEPVLLDSRYRYNYLPLDLIVRIALQADAYYVPSLDRWLLACDVGRIGASITFEFGKLVIDVPLSDLMGSTYDASTNDTLHFSDSRAACELKFLPNTNIGGLNILGGPFIKNTYFAAELASNQVAMAQAVRVSASSSTSTIEISLDTATETHIGNVQTSKSANLKAIENSSAIRSGTIPFATSENGTLTESLVLSPSTAAVSNSDADVFNQFTASVSANGVINTGRSFYNTSYSTLPTTTGTKSGKQSNIGIKPSPLGSSLPQKFQAFVLLLPLALTVALSTSV</sequence>
<dbReference type="InterPro" id="IPR033121">
    <property type="entry name" value="PEPTIDASE_A1"/>
</dbReference>
<organism evidence="4 5">
    <name type="scientific">Lachancea dasiensis</name>
    <dbReference type="NCBI Taxonomy" id="1072105"/>
    <lineage>
        <taxon>Eukaryota</taxon>
        <taxon>Fungi</taxon>
        <taxon>Dikarya</taxon>
        <taxon>Ascomycota</taxon>
        <taxon>Saccharomycotina</taxon>
        <taxon>Saccharomycetes</taxon>
        <taxon>Saccharomycetales</taxon>
        <taxon>Saccharomycetaceae</taxon>
        <taxon>Lachancea</taxon>
    </lineage>
</organism>
<dbReference type="Pfam" id="PF00026">
    <property type="entry name" value="Asp"/>
    <property type="match status" value="2"/>
</dbReference>
<dbReference type="AlphaFoldDB" id="A0A1G4JME8"/>
<gene>
    <name evidence="4" type="ORF">LADA_0F12354G</name>
</gene>
<evidence type="ECO:0000256" key="1">
    <source>
        <dbReference type="ARBA" id="ARBA00007447"/>
    </source>
</evidence>
<evidence type="ECO:0000313" key="5">
    <source>
        <dbReference type="Proteomes" id="UP000190274"/>
    </source>
</evidence>
<reference evidence="4 5" key="1">
    <citation type="submission" date="2016-03" db="EMBL/GenBank/DDBJ databases">
        <authorList>
            <person name="Devillers H."/>
        </authorList>
    </citation>
    <scope>NUCLEOTIDE SEQUENCE [LARGE SCALE GENOMIC DNA]</scope>
    <source>
        <strain evidence="4">CBS 10888</strain>
    </source>
</reference>
<dbReference type="SUPFAM" id="SSF50630">
    <property type="entry name" value="Acid proteases"/>
    <property type="match status" value="1"/>
</dbReference>
<dbReference type="GO" id="GO:0006508">
    <property type="term" value="P:proteolysis"/>
    <property type="evidence" value="ECO:0007669"/>
    <property type="project" value="InterPro"/>
</dbReference>
<dbReference type="STRING" id="1266660.A0A1G4JME8"/>
<dbReference type="GO" id="GO:0004190">
    <property type="term" value="F:aspartic-type endopeptidase activity"/>
    <property type="evidence" value="ECO:0007669"/>
    <property type="project" value="InterPro"/>
</dbReference>
<dbReference type="Gene3D" id="2.40.70.10">
    <property type="entry name" value="Acid Proteases"/>
    <property type="match status" value="2"/>
</dbReference>
<protein>
    <submittedName>
        <fullName evidence="4">LADA_0F12354g1_1</fullName>
    </submittedName>
</protein>
<name>A0A1G4JME8_9SACH</name>
<dbReference type="InterPro" id="IPR021109">
    <property type="entry name" value="Peptidase_aspartic_dom_sf"/>
</dbReference>
<dbReference type="PROSITE" id="PS51767">
    <property type="entry name" value="PEPTIDASE_A1"/>
    <property type="match status" value="1"/>
</dbReference>
<keyword evidence="5" id="KW-1185">Reference proteome</keyword>
<dbReference type="Proteomes" id="UP000190274">
    <property type="component" value="Chromosome F"/>
</dbReference>
<dbReference type="OrthoDB" id="771136at2759"/>
<evidence type="ECO:0000259" key="3">
    <source>
        <dbReference type="PROSITE" id="PS51767"/>
    </source>
</evidence>
<dbReference type="InterPro" id="IPR001461">
    <property type="entry name" value="Aspartic_peptidase_A1"/>
</dbReference>
<evidence type="ECO:0000256" key="2">
    <source>
        <dbReference type="SAM" id="SignalP"/>
    </source>
</evidence>
<dbReference type="PRINTS" id="PR00792">
    <property type="entry name" value="PEPSIN"/>
</dbReference>
<feature type="domain" description="Peptidase A1" evidence="3">
    <location>
        <begin position="40"/>
        <end position="428"/>
    </location>
</feature>